<keyword evidence="1" id="KW-1133">Transmembrane helix</keyword>
<evidence type="ECO:0000256" key="1">
    <source>
        <dbReference type="SAM" id="Phobius"/>
    </source>
</evidence>
<dbReference type="EMBL" id="CP017839">
    <property type="protein sequence ID" value="APB00911.1"/>
    <property type="molecule type" value="Genomic_DNA"/>
</dbReference>
<name>A0ABC9YPY5_9NOCA</name>
<sequence>MRISLRGTGDGLRVSMRLEINRRRWIALLIMLGVLTAAGVMPGLWAVVAPESFYNSFPGLGLHWVRADGPYNHHLVGDAGAFFLALAAITAAALYYRDSVIARIAGLAWLVFGVPHFIYHAFHRPDALSGFSFTLELLAALALPALGLAVLLVAPRERFPVPEPAPFTVKFPRR</sequence>
<evidence type="ECO:0000313" key="5">
    <source>
        <dbReference type="Proteomes" id="UP000180166"/>
    </source>
</evidence>
<feature type="transmembrane region" description="Helical" evidence="1">
    <location>
        <begin position="79"/>
        <end position="97"/>
    </location>
</feature>
<dbReference type="GeneID" id="93369776"/>
<accession>A0ABC9YPY5</accession>
<keyword evidence="1" id="KW-0812">Transmembrane</keyword>
<dbReference type="EMBL" id="BBYQ01000019">
    <property type="protein sequence ID" value="GAP27512.1"/>
    <property type="molecule type" value="Genomic_DNA"/>
</dbReference>
<organism evidence="3 4">
    <name type="scientific">Nocardia seriolae</name>
    <dbReference type="NCBI Taxonomy" id="37332"/>
    <lineage>
        <taxon>Bacteria</taxon>
        <taxon>Bacillati</taxon>
        <taxon>Actinomycetota</taxon>
        <taxon>Actinomycetes</taxon>
        <taxon>Mycobacteriales</taxon>
        <taxon>Nocardiaceae</taxon>
        <taxon>Nocardia</taxon>
    </lineage>
</organism>
<feature type="transmembrane region" description="Helical" evidence="1">
    <location>
        <begin position="104"/>
        <end position="122"/>
    </location>
</feature>
<gene>
    <name evidence="2" type="ORF">NS506_06880</name>
    <name evidence="3" type="ORF">NSK11_contig00019-0015</name>
</gene>
<evidence type="ECO:0000313" key="4">
    <source>
        <dbReference type="Proteomes" id="UP000037179"/>
    </source>
</evidence>
<dbReference type="RefSeq" id="WP_052086119.1">
    <property type="nucleotide sequence ID" value="NZ_AP028458.1"/>
</dbReference>
<evidence type="ECO:0000313" key="2">
    <source>
        <dbReference type="EMBL" id="APB00911.1"/>
    </source>
</evidence>
<dbReference type="Proteomes" id="UP000037179">
    <property type="component" value="Unassembled WGS sequence"/>
</dbReference>
<reference evidence="3 4" key="2">
    <citation type="journal article" date="2016" name="Genome Announc.">
        <title>Draft Genome Sequence of Erythromycin- and Oxytetracycline-Sensitive Nocardia seriolae Strain U-1 (NBRC 110359).</title>
        <authorList>
            <person name="Imajoh M."/>
            <person name="Sukeda M."/>
            <person name="Shimizu M."/>
            <person name="Yamane J."/>
            <person name="Ohnishi K."/>
            <person name="Oshima S."/>
        </authorList>
    </citation>
    <scope>NUCLEOTIDE SEQUENCE [LARGE SCALE GENOMIC DNA]</scope>
    <source>
        <strain evidence="3 4">U-1</strain>
    </source>
</reference>
<protein>
    <submittedName>
        <fullName evidence="3">Membrane protein</fullName>
    </submittedName>
</protein>
<dbReference type="KEGG" id="nsr:NS506_06880"/>
<feature type="transmembrane region" description="Helical" evidence="1">
    <location>
        <begin position="128"/>
        <end position="154"/>
    </location>
</feature>
<reference evidence="4" key="1">
    <citation type="submission" date="2015-07" db="EMBL/GenBank/DDBJ databases">
        <title>Nocardia seriolae U-1 whole genome shotgun sequence.</title>
        <authorList>
            <person name="Imajoh M."/>
            <person name="Fukumoto Y."/>
            <person name="Sukeda M."/>
            <person name="Yamane J."/>
            <person name="Yamasaki K."/>
            <person name="Shimizu M."/>
            <person name="Ohnishi K."/>
            <person name="Oshima S."/>
        </authorList>
    </citation>
    <scope>NUCLEOTIDE SEQUENCE [LARGE SCALE GENOMIC DNA]</scope>
    <source>
        <strain evidence="4">U-1</strain>
    </source>
</reference>
<evidence type="ECO:0000313" key="3">
    <source>
        <dbReference type="EMBL" id="GAP27512.1"/>
    </source>
</evidence>
<proteinExistence type="predicted"/>
<reference evidence="2 5" key="3">
    <citation type="submission" date="2016-10" db="EMBL/GenBank/DDBJ databases">
        <title>Genome sequence of Nocardia seriolae strain EM150506, isolated from Anguila japonica.</title>
        <authorList>
            <person name="Han H.-J."/>
        </authorList>
    </citation>
    <scope>NUCLEOTIDE SEQUENCE [LARGE SCALE GENOMIC DNA]</scope>
    <source>
        <strain evidence="2 5">EM150506</strain>
    </source>
</reference>
<keyword evidence="1" id="KW-0472">Membrane</keyword>
<dbReference type="AlphaFoldDB" id="A0ABC9YPY5"/>
<feature type="transmembrane region" description="Helical" evidence="1">
    <location>
        <begin position="25"/>
        <end position="48"/>
    </location>
</feature>
<dbReference type="Proteomes" id="UP000180166">
    <property type="component" value="Chromosome"/>
</dbReference>
<keyword evidence="4" id="KW-1185">Reference proteome</keyword>